<feature type="region of interest" description="Disordered" evidence="1">
    <location>
        <begin position="95"/>
        <end position="114"/>
    </location>
</feature>
<proteinExistence type="predicted"/>
<reference evidence="2" key="1">
    <citation type="submission" date="2021-01" db="EMBL/GenBank/DDBJ databases">
        <authorList>
            <consortium name="Genoscope - CEA"/>
            <person name="William W."/>
        </authorList>
    </citation>
    <scope>NUCLEOTIDE SEQUENCE</scope>
</reference>
<organism evidence="2 3">
    <name type="scientific">Paramecium sonneborni</name>
    <dbReference type="NCBI Taxonomy" id="65129"/>
    <lineage>
        <taxon>Eukaryota</taxon>
        <taxon>Sar</taxon>
        <taxon>Alveolata</taxon>
        <taxon>Ciliophora</taxon>
        <taxon>Intramacronucleata</taxon>
        <taxon>Oligohymenophorea</taxon>
        <taxon>Peniculida</taxon>
        <taxon>Parameciidae</taxon>
        <taxon>Paramecium</taxon>
    </lineage>
</organism>
<accession>A0A8S1KGQ9</accession>
<comment type="caution">
    <text evidence="2">The sequence shown here is derived from an EMBL/GenBank/DDBJ whole genome shotgun (WGS) entry which is preliminary data.</text>
</comment>
<evidence type="ECO:0000313" key="3">
    <source>
        <dbReference type="Proteomes" id="UP000692954"/>
    </source>
</evidence>
<evidence type="ECO:0000313" key="2">
    <source>
        <dbReference type="EMBL" id="CAD8053483.1"/>
    </source>
</evidence>
<protein>
    <submittedName>
        <fullName evidence="2">Uncharacterized protein</fullName>
    </submittedName>
</protein>
<dbReference type="EMBL" id="CAJJDN010000007">
    <property type="protein sequence ID" value="CAD8053483.1"/>
    <property type="molecule type" value="Genomic_DNA"/>
</dbReference>
<dbReference type="AlphaFoldDB" id="A0A8S1KGQ9"/>
<name>A0A8S1KGQ9_9CILI</name>
<keyword evidence="3" id="KW-1185">Reference proteome</keyword>
<sequence>MQRILPYAFHGLDYLYEPQLARFYNLIPQIYTKKLGEGFLNQTSQVYTSLLQAIAEQDKEYLKQILEPKLYHATSHCMDMLEGKQLKLQYIGQEQQENENKQEEEDEQEEAAQQPQQQFGFFSKRFQNNQIKNEAYHIYHEKDYKCNIDVKGIFGVKINRIENENTRFFQIPAFPITPRNYFINLKNPFSLYENQILVTNILIYTSKKLIAVDQEGKIVQGNYDNNQFQYHKLRLESYVPNFNWIITDIDDYLKGNPYF</sequence>
<evidence type="ECO:0000256" key="1">
    <source>
        <dbReference type="SAM" id="MobiDB-lite"/>
    </source>
</evidence>
<dbReference type="OrthoDB" id="301445at2759"/>
<gene>
    <name evidence="2" type="ORF">PSON_ATCC_30995.1.T0070365</name>
</gene>
<dbReference type="Proteomes" id="UP000692954">
    <property type="component" value="Unassembled WGS sequence"/>
</dbReference>